<dbReference type="PROSITE" id="PS00197">
    <property type="entry name" value="2FE2S_FER_1"/>
    <property type="match status" value="1"/>
</dbReference>
<dbReference type="Gene3D" id="3.10.20.30">
    <property type="match status" value="1"/>
</dbReference>
<dbReference type="Pfam" id="PF01799">
    <property type="entry name" value="Fer2_2"/>
    <property type="match status" value="1"/>
</dbReference>
<protein>
    <submittedName>
        <fullName evidence="7">Isoquinoline 1-oxidoreductase alpha subunit</fullName>
        <ecNumber evidence="7">1.3.99.16</ecNumber>
    </submittedName>
</protein>
<dbReference type="PROSITE" id="PS51085">
    <property type="entry name" value="2FE2S_FER_2"/>
    <property type="match status" value="1"/>
</dbReference>
<accession>A0A6J4HDU4</accession>
<dbReference type="InterPro" id="IPR036010">
    <property type="entry name" value="2Fe-2S_ferredoxin-like_sf"/>
</dbReference>
<keyword evidence="1" id="KW-0001">2Fe-2S</keyword>
<dbReference type="Pfam" id="PF00111">
    <property type="entry name" value="Fer2"/>
    <property type="match status" value="1"/>
</dbReference>
<sequence>MTLRFTLNGRAVEAEPADAEMPLLYLLREEPFALNGPRFGCGLAQCGACTVLVDGQAVRSCSVPAESVEGRGVTTLEGLGTAANPHPLQAAFAAERVAQCGYCTNGMIMQAAEFLSRNKRPTEAEINEELTANLCRCGSHVRIVRAVARAASTMAG</sequence>
<dbReference type="SUPFAM" id="SSF47741">
    <property type="entry name" value="CO dehydrogenase ISP C-domain like"/>
    <property type="match status" value="1"/>
</dbReference>
<dbReference type="AlphaFoldDB" id="A0A6J4HDU4"/>
<dbReference type="InterPro" id="IPR006058">
    <property type="entry name" value="2Fe2S_fd_BS"/>
</dbReference>
<dbReference type="GO" id="GO:0047121">
    <property type="term" value="F:isoquinoline 1-oxidoreductase activity"/>
    <property type="evidence" value="ECO:0007669"/>
    <property type="project" value="UniProtKB-EC"/>
</dbReference>
<dbReference type="InterPro" id="IPR012675">
    <property type="entry name" value="Beta-grasp_dom_sf"/>
</dbReference>
<dbReference type="Gene3D" id="1.10.150.120">
    <property type="entry name" value="[2Fe-2S]-binding domain"/>
    <property type="match status" value="1"/>
</dbReference>
<name>A0A6J4HDU4_9PROT</name>
<keyword evidence="3 7" id="KW-0560">Oxidoreductase</keyword>
<evidence type="ECO:0000256" key="4">
    <source>
        <dbReference type="ARBA" id="ARBA00023004"/>
    </source>
</evidence>
<gene>
    <name evidence="7" type="ORF">AVDCRST_MAG04-612</name>
</gene>
<evidence type="ECO:0000259" key="6">
    <source>
        <dbReference type="PROSITE" id="PS51085"/>
    </source>
</evidence>
<dbReference type="InterPro" id="IPR036884">
    <property type="entry name" value="2Fe-2S-bd_dom_sf"/>
</dbReference>
<dbReference type="PANTHER" id="PTHR44379">
    <property type="entry name" value="OXIDOREDUCTASE WITH IRON-SULFUR SUBUNIT"/>
    <property type="match status" value="1"/>
</dbReference>
<evidence type="ECO:0000313" key="7">
    <source>
        <dbReference type="EMBL" id="CAA9220795.1"/>
    </source>
</evidence>
<keyword evidence="4" id="KW-0408">Iron</keyword>
<dbReference type="GO" id="GO:0051537">
    <property type="term" value="F:2 iron, 2 sulfur cluster binding"/>
    <property type="evidence" value="ECO:0007669"/>
    <property type="project" value="UniProtKB-KW"/>
</dbReference>
<feature type="domain" description="2Fe-2S ferredoxin-type" evidence="6">
    <location>
        <begin position="1"/>
        <end position="79"/>
    </location>
</feature>
<evidence type="ECO:0000256" key="5">
    <source>
        <dbReference type="ARBA" id="ARBA00023014"/>
    </source>
</evidence>
<proteinExistence type="predicted"/>
<dbReference type="InterPro" id="IPR051452">
    <property type="entry name" value="Diverse_Oxidoreductases"/>
</dbReference>
<evidence type="ECO:0000256" key="1">
    <source>
        <dbReference type="ARBA" id="ARBA00022714"/>
    </source>
</evidence>
<dbReference type="PANTHER" id="PTHR44379:SF6">
    <property type="entry name" value="BLR6046 PROTEIN"/>
    <property type="match status" value="1"/>
</dbReference>
<reference evidence="7" key="1">
    <citation type="submission" date="2020-02" db="EMBL/GenBank/DDBJ databases">
        <authorList>
            <person name="Meier V. D."/>
        </authorList>
    </citation>
    <scope>NUCLEOTIDE SEQUENCE</scope>
    <source>
        <strain evidence="7">AVDCRST_MAG04</strain>
    </source>
</reference>
<dbReference type="EMBL" id="CADCTL010000047">
    <property type="protein sequence ID" value="CAA9220795.1"/>
    <property type="molecule type" value="Genomic_DNA"/>
</dbReference>
<organism evidence="7">
    <name type="scientific">uncultured Acetobacteraceae bacterium</name>
    <dbReference type="NCBI Taxonomy" id="169975"/>
    <lineage>
        <taxon>Bacteria</taxon>
        <taxon>Pseudomonadati</taxon>
        <taxon>Pseudomonadota</taxon>
        <taxon>Alphaproteobacteria</taxon>
        <taxon>Acetobacterales</taxon>
        <taxon>Acetobacteraceae</taxon>
        <taxon>environmental samples</taxon>
    </lineage>
</organism>
<dbReference type="GO" id="GO:0046872">
    <property type="term" value="F:metal ion binding"/>
    <property type="evidence" value="ECO:0007669"/>
    <property type="project" value="UniProtKB-KW"/>
</dbReference>
<keyword evidence="2" id="KW-0479">Metal-binding</keyword>
<dbReference type="InterPro" id="IPR001041">
    <property type="entry name" value="2Fe-2S_ferredoxin-type"/>
</dbReference>
<evidence type="ECO:0000256" key="3">
    <source>
        <dbReference type="ARBA" id="ARBA00023002"/>
    </source>
</evidence>
<dbReference type="InterPro" id="IPR002888">
    <property type="entry name" value="2Fe-2S-bd"/>
</dbReference>
<evidence type="ECO:0000256" key="2">
    <source>
        <dbReference type="ARBA" id="ARBA00022723"/>
    </source>
</evidence>
<keyword evidence="5" id="KW-0411">Iron-sulfur</keyword>
<dbReference type="SUPFAM" id="SSF54292">
    <property type="entry name" value="2Fe-2S ferredoxin-like"/>
    <property type="match status" value="1"/>
</dbReference>
<dbReference type="EC" id="1.3.99.16" evidence="7"/>